<name>X1T698_9ZZZZ</name>
<dbReference type="EMBL" id="BARW01022580">
    <property type="protein sequence ID" value="GAJ00789.1"/>
    <property type="molecule type" value="Genomic_DNA"/>
</dbReference>
<feature type="non-terminal residue" evidence="1">
    <location>
        <position position="1"/>
    </location>
</feature>
<organism evidence="1">
    <name type="scientific">marine sediment metagenome</name>
    <dbReference type="NCBI Taxonomy" id="412755"/>
    <lineage>
        <taxon>unclassified sequences</taxon>
        <taxon>metagenomes</taxon>
        <taxon>ecological metagenomes</taxon>
    </lineage>
</organism>
<accession>X1T698</accession>
<evidence type="ECO:0000313" key="1">
    <source>
        <dbReference type="EMBL" id="GAJ00789.1"/>
    </source>
</evidence>
<proteinExistence type="predicted"/>
<protein>
    <submittedName>
        <fullName evidence="1">Uncharacterized protein</fullName>
    </submittedName>
</protein>
<comment type="caution">
    <text evidence="1">The sequence shown here is derived from an EMBL/GenBank/DDBJ whole genome shotgun (WGS) entry which is preliminary data.</text>
</comment>
<dbReference type="AlphaFoldDB" id="X1T698"/>
<gene>
    <name evidence="1" type="ORF">S12H4_37639</name>
</gene>
<sequence>TEECPTRPSAPELQNWLKQAAEAHLCGYVGEALTKNDYHLGQKWCPMERAIEELAHRS</sequence>
<reference evidence="1" key="1">
    <citation type="journal article" date="2014" name="Front. Microbiol.">
        <title>High frequency of phylogenetically diverse reductive dehalogenase-homologous genes in deep subseafloor sedimentary metagenomes.</title>
        <authorList>
            <person name="Kawai M."/>
            <person name="Futagami T."/>
            <person name="Toyoda A."/>
            <person name="Takaki Y."/>
            <person name="Nishi S."/>
            <person name="Hori S."/>
            <person name="Arai W."/>
            <person name="Tsubouchi T."/>
            <person name="Morono Y."/>
            <person name="Uchiyama I."/>
            <person name="Ito T."/>
            <person name="Fujiyama A."/>
            <person name="Inagaki F."/>
            <person name="Takami H."/>
        </authorList>
    </citation>
    <scope>NUCLEOTIDE SEQUENCE</scope>
    <source>
        <strain evidence="1">Expedition CK06-06</strain>
    </source>
</reference>